<reference evidence="2 3" key="1">
    <citation type="submission" date="2022-12" db="EMBL/GenBank/DDBJ databases">
        <title>Chromosome-level genome of Tegillarca granosa.</title>
        <authorList>
            <person name="Kim J."/>
        </authorList>
    </citation>
    <scope>NUCLEOTIDE SEQUENCE [LARGE SCALE GENOMIC DNA]</scope>
    <source>
        <strain evidence="2">Teg-2019</strain>
        <tissue evidence="2">Adductor muscle</tissue>
    </source>
</reference>
<name>A0ABQ9F0B7_TEGGR</name>
<evidence type="ECO:0000256" key="1">
    <source>
        <dbReference type="SAM" id="MobiDB-lite"/>
    </source>
</evidence>
<dbReference type="Proteomes" id="UP001217089">
    <property type="component" value="Unassembled WGS sequence"/>
</dbReference>
<sequence>MEHLPYFAAFDYADKSDAGPKWEKWVNRLKLLVVGMGLGEDDGDRKLALLLHNAGERVYDIYKAEKGETATDYPATKKVLDDYFSPRKNTKWKSALSETASKANEYVTELRRKAKSCNFHDVESEILSQVIQCCRSNRLRRRALLTLGRSLEISDQQAKKMEGHGYVNVNTIQKPGKLIGNTSGGPSHCKSRYRGSGRGTQRRERGQSLLPTRGNMRQCRNCGGKFPHENKCPAKDKTFHYCKKQGHYKVMCRKRLADSDSKPNSFPVKNVTQENPDSSDFSDEDYCYKIGVDMINVVDEKTPEVDVNLNNKQCNLLIDIGASVNISDELTYRSLGSPKLDNNNKPILVPYRGGPNLNVLGTCLLYVETNHRLGLHKFCVVNDNHGALKLTFDIPDQPHEEEEILDEQELDMHDNCVTENKYNISDTSEELNTSKKDRTLTTERTQDIDTPKAEQLTRTRSGREVRLPMRFKDFCL</sequence>
<feature type="compositionally biased region" description="Basic and acidic residues" evidence="1">
    <location>
        <begin position="432"/>
        <end position="446"/>
    </location>
</feature>
<dbReference type="EMBL" id="JARBDR010000644">
    <property type="protein sequence ID" value="KAJ8309641.1"/>
    <property type="molecule type" value="Genomic_DNA"/>
</dbReference>
<dbReference type="PANTHER" id="PTHR33198:SF20">
    <property type="entry name" value="RETROTRANSPOSON GAG DOMAIN-CONTAINING PROTEIN"/>
    <property type="match status" value="1"/>
</dbReference>
<feature type="region of interest" description="Disordered" evidence="1">
    <location>
        <begin position="177"/>
        <end position="209"/>
    </location>
</feature>
<accession>A0ABQ9F0B7</accession>
<evidence type="ECO:0000313" key="3">
    <source>
        <dbReference type="Proteomes" id="UP001217089"/>
    </source>
</evidence>
<evidence type="ECO:0000313" key="2">
    <source>
        <dbReference type="EMBL" id="KAJ8309641.1"/>
    </source>
</evidence>
<gene>
    <name evidence="2" type="ORF">KUTeg_012810</name>
</gene>
<comment type="caution">
    <text evidence="2">The sequence shown here is derived from an EMBL/GenBank/DDBJ whole genome shotgun (WGS) entry which is preliminary data.</text>
</comment>
<keyword evidence="3" id="KW-1185">Reference proteome</keyword>
<feature type="region of interest" description="Disordered" evidence="1">
    <location>
        <begin position="426"/>
        <end position="446"/>
    </location>
</feature>
<dbReference type="Gene3D" id="2.40.70.10">
    <property type="entry name" value="Acid Proteases"/>
    <property type="match status" value="1"/>
</dbReference>
<organism evidence="2 3">
    <name type="scientific">Tegillarca granosa</name>
    <name type="common">Malaysian cockle</name>
    <name type="synonym">Anadara granosa</name>
    <dbReference type="NCBI Taxonomy" id="220873"/>
    <lineage>
        <taxon>Eukaryota</taxon>
        <taxon>Metazoa</taxon>
        <taxon>Spiralia</taxon>
        <taxon>Lophotrochozoa</taxon>
        <taxon>Mollusca</taxon>
        <taxon>Bivalvia</taxon>
        <taxon>Autobranchia</taxon>
        <taxon>Pteriomorphia</taxon>
        <taxon>Arcoida</taxon>
        <taxon>Arcoidea</taxon>
        <taxon>Arcidae</taxon>
        <taxon>Tegillarca</taxon>
    </lineage>
</organism>
<dbReference type="PANTHER" id="PTHR33198">
    <property type="entry name" value="ANK_REP_REGION DOMAIN-CONTAINING PROTEIN-RELATED"/>
    <property type="match status" value="1"/>
</dbReference>
<protein>
    <submittedName>
        <fullName evidence="2">Uncharacterized protein</fullName>
    </submittedName>
</protein>
<proteinExistence type="predicted"/>
<dbReference type="InterPro" id="IPR021109">
    <property type="entry name" value="Peptidase_aspartic_dom_sf"/>
</dbReference>